<dbReference type="CDD" id="cd01992">
    <property type="entry name" value="TilS_N"/>
    <property type="match status" value="1"/>
</dbReference>
<dbReference type="InterPro" id="IPR012796">
    <property type="entry name" value="Lysidine-tRNA-synth_C"/>
</dbReference>
<evidence type="ECO:0000256" key="5">
    <source>
        <dbReference type="ARBA" id="ARBA00022741"/>
    </source>
</evidence>
<dbReference type="Pfam" id="PF01171">
    <property type="entry name" value="ATP_bind_3"/>
    <property type="match status" value="1"/>
</dbReference>
<dbReference type="EMBL" id="JAAMPU010000107">
    <property type="protein sequence ID" value="NMH28763.1"/>
    <property type="molecule type" value="Genomic_DNA"/>
</dbReference>
<evidence type="ECO:0000313" key="10">
    <source>
        <dbReference type="EMBL" id="NMH28763.1"/>
    </source>
</evidence>
<dbReference type="Gene3D" id="3.40.50.620">
    <property type="entry name" value="HUPs"/>
    <property type="match status" value="1"/>
</dbReference>
<evidence type="ECO:0000256" key="3">
    <source>
        <dbReference type="ARBA" id="ARBA00022598"/>
    </source>
</evidence>
<dbReference type="GO" id="GO:0005737">
    <property type="term" value="C:cytoplasm"/>
    <property type="evidence" value="ECO:0007669"/>
    <property type="project" value="UniProtKB-SubCell"/>
</dbReference>
<dbReference type="SMART" id="SM00977">
    <property type="entry name" value="TilS_C"/>
    <property type="match status" value="1"/>
</dbReference>
<dbReference type="HAMAP" id="MF_01161">
    <property type="entry name" value="tRNA_Ile_lys_synt"/>
    <property type="match status" value="1"/>
</dbReference>
<keyword evidence="5 8" id="KW-0547">Nucleotide-binding</keyword>
<feature type="domain" description="Lysidine-tRNA(Ile) synthetase C-terminal" evidence="9">
    <location>
        <begin position="360"/>
        <end position="433"/>
    </location>
</feature>
<dbReference type="NCBIfam" id="TIGR02432">
    <property type="entry name" value="lysidine_TilS_N"/>
    <property type="match status" value="1"/>
</dbReference>
<dbReference type="EC" id="6.3.4.19" evidence="8"/>
<comment type="similarity">
    <text evidence="8">Belongs to the tRNA(Ile)-lysidine synthase family.</text>
</comment>
<dbReference type="PANTHER" id="PTHR43033:SF1">
    <property type="entry name" value="TRNA(ILE)-LYSIDINE SYNTHASE-RELATED"/>
    <property type="match status" value="1"/>
</dbReference>
<feature type="binding site" evidence="8">
    <location>
        <begin position="26"/>
        <end position="31"/>
    </location>
    <ligand>
        <name>ATP</name>
        <dbReference type="ChEBI" id="CHEBI:30616"/>
    </ligand>
</feature>
<dbReference type="GO" id="GO:0032267">
    <property type="term" value="F:tRNA(Ile)-lysidine synthase activity"/>
    <property type="evidence" value="ECO:0007669"/>
    <property type="project" value="UniProtKB-EC"/>
</dbReference>
<dbReference type="Pfam" id="PF11734">
    <property type="entry name" value="TilS_C"/>
    <property type="match status" value="1"/>
</dbReference>
<dbReference type="InterPro" id="IPR014729">
    <property type="entry name" value="Rossmann-like_a/b/a_fold"/>
</dbReference>
<evidence type="ECO:0000256" key="2">
    <source>
        <dbReference type="ARBA" id="ARBA00022490"/>
    </source>
</evidence>
<comment type="function">
    <text evidence="8">Ligates lysine onto the cytidine present at position 34 of the AUA codon-specific tRNA(Ile) that contains the anticodon CAU, in an ATP-dependent manner. Cytidine is converted to lysidine, thus changing the amino acid specificity of the tRNA from methionine to isoleucine.</text>
</comment>
<proteinExistence type="inferred from homology"/>
<comment type="subcellular location">
    <subcellularLocation>
        <location evidence="1 8">Cytoplasm</location>
    </subcellularLocation>
</comment>
<dbReference type="RefSeq" id="WP_169527876.1">
    <property type="nucleotide sequence ID" value="NZ_JAAMPU010000107.1"/>
</dbReference>
<keyword evidence="6 8" id="KW-0067">ATP-binding</keyword>
<comment type="caution">
    <text evidence="10">The sequence shown here is derived from an EMBL/GenBank/DDBJ whole genome shotgun (WGS) entry which is preliminary data.</text>
</comment>
<accession>A0A972FUI8</accession>
<keyword evidence="3 8" id="KW-0436">Ligase</keyword>
<keyword evidence="4 8" id="KW-0819">tRNA processing</keyword>
<dbReference type="GO" id="GO:0005524">
    <property type="term" value="F:ATP binding"/>
    <property type="evidence" value="ECO:0007669"/>
    <property type="project" value="UniProtKB-UniRule"/>
</dbReference>
<comment type="catalytic activity">
    <reaction evidence="7 8">
        <text>cytidine(34) in tRNA(Ile2) + L-lysine + ATP = lysidine(34) in tRNA(Ile2) + AMP + diphosphate + H(+)</text>
        <dbReference type="Rhea" id="RHEA:43744"/>
        <dbReference type="Rhea" id="RHEA-COMP:10625"/>
        <dbReference type="Rhea" id="RHEA-COMP:10670"/>
        <dbReference type="ChEBI" id="CHEBI:15378"/>
        <dbReference type="ChEBI" id="CHEBI:30616"/>
        <dbReference type="ChEBI" id="CHEBI:32551"/>
        <dbReference type="ChEBI" id="CHEBI:33019"/>
        <dbReference type="ChEBI" id="CHEBI:82748"/>
        <dbReference type="ChEBI" id="CHEBI:83665"/>
        <dbReference type="ChEBI" id="CHEBI:456215"/>
        <dbReference type="EC" id="6.3.4.19"/>
    </reaction>
</comment>
<dbReference type="InterPro" id="IPR012094">
    <property type="entry name" value="tRNA_Ile_lys_synt"/>
</dbReference>
<keyword evidence="11" id="KW-1185">Reference proteome</keyword>
<evidence type="ECO:0000256" key="8">
    <source>
        <dbReference type="HAMAP-Rule" id="MF_01161"/>
    </source>
</evidence>
<dbReference type="SUPFAM" id="SSF52402">
    <property type="entry name" value="Adenine nucleotide alpha hydrolases-like"/>
    <property type="match status" value="1"/>
</dbReference>
<dbReference type="InterPro" id="IPR011063">
    <property type="entry name" value="TilS/TtcA_N"/>
</dbReference>
<dbReference type="Proteomes" id="UP000712080">
    <property type="component" value="Unassembled WGS sequence"/>
</dbReference>
<evidence type="ECO:0000256" key="7">
    <source>
        <dbReference type="ARBA" id="ARBA00048539"/>
    </source>
</evidence>
<evidence type="ECO:0000259" key="9">
    <source>
        <dbReference type="SMART" id="SM00977"/>
    </source>
</evidence>
<evidence type="ECO:0000313" key="11">
    <source>
        <dbReference type="Proteomes" id="UP000712080"/>
    </source>
</evidence>
<name>A0A972FUI8_9FLAO</name>
<keyword evidence="2 8" id="KW-0963">Cytoplasm</keyword>
<evidence type="ECO:0000256" key="1">
    <source>
        <dbReference type="ARBA" id="ARBA00004496"/>
    </source>
</evidence>
<dbReference type="AlphaFoldDB" id="A0A972FUI8"/>
<evidence type="ECO:0000256" key="6">
    <source>
        <dbReference type="ARBA" id="ARBA00022840"/>
    </source>
</evidence>
<reference evidence="10" key="1">
    <citation type="submission" date="2020-02" db="EMBL/GenBank/DDBJ databases">
        <title>Flavobacterium sp. genome.</title>
        <authorList>
            <person name="Jung H.S."/>
            <person name="Baek J.H."/>
            <person name="Jeon C.O."/>
        </authorList>
    </citation>
    <scope>NUCLEOTIDE SEQUENCE</scope>
    <source>
        <strain evidence="10">SE-s28</strain>
    </source>
</reference>
<gene>
    <name evidence="8 10" type="primary">tilS</name>
    <name evidence="10" type="ORF">G6047_12030</name>
</gene>
<dbReference type="GO" id="GO:0006400">
    <property type="term" value="P:tRNA modification"/>
    <property type="evidence" value="ECO:0007669"/>
    <property type="project" value="UniProtKB-UniRule"/>
</dbReference>
<evidence type="ECO:0000256" key="4">
    <source>
        <dbReference type="ARBA" id="ARBA00022694"/>
    </source>
</evidence>
<comment type="domain">
    <text evidence="8">The N-terminal region contains the highly conserved SGGXDS motif, predicted to be a P-loop motif involved in ATP binding.</text>
</comment>
<sequence>MQDRFGQHIQNGFSFLNGKKLLIACSGGLDSMVMSELFRRMGSDISLVHCNFGLRGLESDNDADFVKAYADSHSIPLYLQKFDTQKFASDTGLSIQLAARELRYNWFEEIRSQNNLDFILTAHHADDNLETFLINLSRGTGIEGLTGIPARNGYIVRPMLAFSREDIAAFAASEGIEWREDSSNASDKYLRNKIRHDIVPLLKQLQPSFLNSFADTQNYLQQTQTMAEDAAIMVYQRIATENGDEISFDLDTLLKLPNFASYLYQWLREYGFSAWDDIAELTAAISGKQVHSPTHTLLRDRNRLLLFPRRETADSKSYRIDTTDTIVNFPVKLEIKKVESISDVSNTVIFADASLLEFPLEIRRWQQGDTFCPLGMGGKSKKLSKFFKDEKIPLHKKEDVWLLLSEGKIVWVIGMRQDERFKIQTTTTTILRLTTE</sequence>
<dbReference type="PANTHER" id="PTHR43033">
    <property type="entry name" value="TRNA(ILE)-LYSIDINE SYNTHASE-RELATED"/>
    <property type="match status" value="1"/>
</dbReference>
<dbReference type="NCBIfam" id="TIGR02433">
    <property type="entry name" value="lysidine_TilS_C"/>
    <property type="match status" value="1"/>
</dbReference>
<organism evidence="10 11">
    <name type="scientific">Flavobacterium silvaticum</name>
    <dbReference type="NCBI Taxonomy" id="1852020"/>
    <lineage>
        <taxon>Bacteria</taxon>
        <taxon>Pseudomonadati</taxon>
        <taxon>Bacteroidota</taxon>
        <taxon>Flavobacteriia</taxon>
        <taxon>Flavobacteriales</taxon>
        <taxon>Flavobacteriaceae</taxon>
        <taxon>Flavobacterium</taxon>
    </lineage>
</organism>
<dbReference type="SUPFAM" id="SSF56037">
    <property type="entry name" value="PheT/TilS domain"/>
    <property type="match status" value="1"/>
</dbReference>
<protein>
    <recommendedName>
        <fullName evidence="8">tRNA(Ile)-lysidine synthase</fullName>
        <ecNumber evidence="8">6.3.4.19</ecNumber>
    </recommendedName>
    <alternativeName>
        <fullName evidence="8">tRNA(Ile)-2-lysyl-cytidine synthase</fullName>
    </alternativeName>
    <alternativeName>
        <fullName evidence="8">tRNA(Ile)-lysidine synthetase</fullName>
    </alternativeName>
</protein>
<dbReference type="InterPro" id="IPR012795">
    <property type="entry name" value="tRNA_Ile_lys_synt_N"/>
</dbReference>